<reference evidence="2" key="1">
    <citation type="submission" date="2018-05" db="EMBL/GenBank/DDBJ databases">
        <authorList>
            <person name="Li X."/>
        </authorList>
    </citation>
    <scope>NUCLEOTIDE SEQUENCE [LARGE SCALE GENOMIC DNA]</scope>
    <source>
        <strain evidence="2">LX32</strain>
    </source>
</reference>
<evidence type="ECO:0000313" key="1">
    <source>
        <dbReference type="EMBL" id="RAK53834.1"/>
    </source>
</evidence>
<proteinExistence type="predicted"/>
<dbReference type="Gene3D" id="1.10.490.10">
    <property type="entry name" value="Globins"/>
    <property type="match status" value="1"/>
</dbReference>
<protein>
    <submittedName>
        <fullName evidence="1">Preprotein translocase subunit TatC</fullName>
    </submittedName>
</protein>
<comment type="caution">
    <text evidence="1">The sequence shown here is derived from an EMBL/GenBank/DDBJ whole genome shotgun (WGS) entry which is preliminary data.</text>
</comment>
<name>A0A328AKB1_9CAUL</name>
<dbReference type="SUPFAM" id="SSF46458">
    <property type="entry name" value="Globin-like"/>
    <property type="match status" value="1"/>
</dbReference>
<dbReference type="InterPro" id="IPR009050">
    <property type="entry name" value="Globin-like_sf"/>
</dbReference>
<dbReference type="Proteomes" id="UP000249254">
    <property type="component" value="Unassembled WGS sequence"/>
</dbReference>
<dbReference type="AlphaFoldDB" id="A0A328AKB1"/>
<dbReference type="RefSeq" id="WP_111527585.1">
    <property type="nucleotide sequence ID" value="NZ_JBHRSG010000002.1"/>
</dbReference>
<dbReference type="InterPro" id="IPR012292">
    <property type="entry name" value="Globin/Proto"/>
</dbReference>
<dbReference type="CDD" id="cd08916">
    <property type="entry name" value="TrHb3_P"/>
    <property type="match status" value="1"/>
</dbReference>
<gene>
    <name evidence="1" type="ORF">DJ017_04480</name>
</gene>
<evidence type="ECO:0000313" key="2">
    <source>
        <dbReference type="Proteomes" id="UP000249254"/>
    </source>
</evidence>
<organism evidence="1 2">
    <name type="scientific">Phenylobacterium soli</name>
    <dbReference type="NCBI Taxonomy" id="2170551"/>
    <lineage>
        <taxon>Bacteria</taxon>
        <taxon>Pseudomonadati</taxon>
        <taxon>Pseudomonadota</taxon>
        <taxon>Alphaproteobacteria</taxon>
        <taxon>Caulobacterales</taxon>
        <taxon>Caulobacteraceae</taxon>
        <taxon>Phenylobacterium</taxon>
    </lineage>
</organism>
<dbReference type="EMBL" id="QFYQ01000001">
    <property type="protein sequence ID" value="RAK53834.1"/>
    <property type="molecule type" value="Genomic_DNA"/>
</dbReference>
<keyword evidence="2" id="KW-1185">Reference proteome</keyword>
<accession>A0A328AKB1</accession>
<dbReference type="OrthoDB" id="25954at2"/>
<dbReference type="GO" id="GO:0020037">
    <property type="term" value="F:heme binding"/>
    <property type="evidence" value="ECO:0007669"/>
    <property type="project" value="InterPro"/>
</dbReference>
<dbReference type="GO" id="GO:0019825">
    <property type="term" value="F:oxygen binding"/>
    <property type="evidence" value="ECO:0007669"/>
    <property type="project" value="InterPro"/>
</dbReference>
<sequence>MSSIQERRAQLAPGTAAGVTEDMIQGLVHAFYAKVRKDPALGPIFNAVIVDWNEHLAKLCDFWSSVLLMTGRFHGAPMAAHVRLPDARATHFARWLHLFRETAAETCPPEAAALFVSRAEIIAQSLQLGIAAHRGELPPMRVAAS</sequence>